<dbReference type="PANTHER" id="PTHR32046:SF12">
    <property type="entry name" value="AIG1-TYPE G DOMAIN-CONTAINING PROTEIN"/>
    <property type="match status" value="1"/>
</dbReference>
<dbReference type="InterPro" id="IPR027417">
    <property type="entry name" value="P-loop_NTPase"/>
</dbReference>
<proteinExistence type="predicted"/>
<dbReference type="Proteomes" id="UP000187209">
    <property type="component" value="Unassembled WGS sequence"/>
</dbReference>
<evidence type="ECO:0000259" key="1">
    <source>
        <dbReference type="Pfam" id="PF01926"/>
    </source>
</evidence>
<feature type="domain" description="G" evidence="1">
    <location>
        <begin position="16"/>
        <end position="128"/>
    </location>
</feature>
<dbReference type="Gene3D" id="3.40.50.300">
    <property type="entry name" value="P-loop containing nucleotide triphosphate hydrolases"/>
    <property type="match status" value="1"/>
</dbReference>
<dbReference type="AlphaFoldDB" id="A0A1R2D0P1"/>
<sequence>MQRSHRDIPRNYDYVCIIIGYSGCGKSKLINALNCFFSNKQPGEIRQKAEVGMRAKSCTHNVIDYDFTYEGKSYLFIDTPGISDTSGDYNYQLNIKREILNRIASLDKITAVLQVFNESENKDQKELKISQELILNMFIRDIKRNIIGIITFSTEDEANDFFGCIDEDKSKSDFYRFTKVRVSECVTINNAFSYEVSYKARENKSWSEFCDEKLLKIIKVIKSLNPISTNEYKRLINLKSYINEKILEIDMRFSKINKIKKKIKEAIENPNSINKLKAESNFITSVEIEYEENYFGPDNLLCLIRDGCNVNHGNCVMDMGLISSLRQSWGEYFCTNCPQCKHPRVFHGIQNGYFTRKIYREPKVSLDEYISKLYRSLANAEDELKEAKVQTIDLFIKIREIIDINFQQLIDELAHLRKNMYLEFIEEVQNCIPN</sequence>
<evidence type="ECO:0000313" key="3">
    <source>
        <dbReference type="Proteomes" id="UP000187209"/>
    </source>
</evidence>
<gene>
    <name evidence="2" type="ORF">SteCoe_1983</name>
</gene>
<name>A0A1R2D0P1_9CILI</name>
<dbReference type="Pfam" id="PF01926">
    <property type="entry name" value="MMR_HSR1"/>
    <property type="match status" value="1"/>
</dbReference>
<dbReference type="SUPFAM" id="SSF52540">
    <property type="entry name" value="P-loop containing nucleoside triphosphate hydrolases"/>
    <property type="match status" value="1"/>
</dbReference>
<organism evidence="2 3">
    <name type="scientific">Stentor coeruleus</name>
    <dbReference type="NCBI Taxonomy" id="5963"/>
    <lineage>
        <taxon>Eukaryota</taxon>
        <taxon>Sar</taxon>
        <taxon>Alveolata</taxon>
        <taxon>Ciliophora</taxon>
        <taxon>Postciliodesmatophora</taxon>
        <taxon>Heterotrichea</taxon>
        <taxon>Heterotrichida</taxon>
        <taxon>Stentoridae</taxon>
        <taxon>Stentor</taxon>
    </lineage>
</organism>
<accession>A0A1R2D0P1</accession>
<dbReference type="PANTHER" id="PTHR32046">
    <property type="entry name" value="G DOMAIN-CONTAINING PROTEIN"/>
    <property type="match status" value="1"/>
</dbReference>
<evidence type="ECO:0000313" key="2">
    <source>
        <dbReference type="EMBL" id="OMJ94801.1"/>
    </source>
</evidence>
<reference evidence="2 3" key="1">
    <citation type="submission" date="2016-11" db="EMBL/GenBank/DDBJ databases">
        <title>The macronuclear genome of Stentor coeruleus: a giant cell with tiny introns.</title>
        <authorList>
            <person name="Slabodnick M."/>
            <person name="Ruby J.G."/>
            <person name="Reiff S.B."/>
            <person name="Swart E.C."/>
            <person name="Gosai S."/>
            <person name="Prabakaran S."/>
            <person name="Witkowska E."/>
            <person name="Larue G.E."/>
            <person name="Fisher S."/>
            <person name="Freeman R.M."/>
            <person name="Gunawardena J."/>
            <person name="Chu W."/>
            <person name="Stover N.A."/>
            <person name="Gregory B.D."/>
            <person name="Nowacki M."/>
            <person name="Derisi J."/>
            <person name="Roy S.W."/>
            <person name="Marshall W.F."/>
            <person name="Sood P."/>
        </authorList>
    </citation>
    <scope>NUCLEOTIDE SEQUENCE [LARGE SCALE GENOMIC DNA]</scope>
    <source>
        <strain evidence="2">WM001</strain>
    </source>
</reference>
<comment type="caution">
    <text evidence="2">The sequence shown here is derived from an EMBL/GenBank/DDBJ whole genome shotgun (WGS) entry which is preliminary data.</text>
</comment>
<dbReference type="EMBL" id="MPUH01000021">
    <property type="protein sequence ID" value="OMJ94801.1"/>
    <property type="molecule type" value="Genomic_DNA"/>
</dbReference>
<keyword evidence="3" id="KW-1185">Reference proteome</keyword>
<protein>
    <recommendedName>
        <fullName evidence="1">G domain-containing protein</fullName>
    </recommendedName>
</protein>
<dbReference type="InterPro" id="IPR006073">
    <property type="entry name" value="GTP-bd"/>
</dbReference>
<dbReference type="OrthoDB" id="302956at2759"/>
<dbReference type="GO" id="GO:0005525">
    <property type="term" value="F:GTP binding"/>
    <property type="evidence" value="ECO:0007669"/>
    <property type="project" value="InterPro"/>
</dbReference>